<evidence type="ECO:0000256" key="4">
    <source>
        <dbReference type="ARBA" id="ARBA00022519"/>
    </source>
</evidence>
<feature type="transmembrane region" description="Helical" evidence="8">
    <location>
        <begin position="256"/>
        <end position="273"/>
    </location>
</feature>
<feature type="transmembrane region" description="Helical" evidence="8">
    <location>
        <begin position="78"/>
        <end position="95"/>
    </location>
</feature>
<keyword evidence="2" id="KW-0813">Transport</keyword>
<evidence type="ECO:0000256" key="5">
    <source>
        <dbReference type="ARBA" id="ARBA00022692"/>
    </source>
</evidence>
<evidence type="ECO:0000256" key="1">
    <source>
        <dbReference type="ARBA" id="ARBA00004651"/>
    </source>
</evidence>
<organism evidence="9 10">
    <name type="scientific">Paraburkholderia lycopersici</name>
    <dbReference type="NCBI Taxonomy" id="416944"/>
    <lineage>
        <taxon>Bacteria</taxon>
        <taxon>Pseudomonadati</taxon>
        <taxon>Pseudomonadota</taxon>
        <taxon>Betaproteobacteria</taxon>
        <taxon>Burkholderiales</taxon>
        <taxon>Burkholderiaceae</taxon>
        <taxon>Paraburkholderia</taxon>
    </lineage>
</organism>
<dbReference type="Proteomes" id="UP000198908">
    <property type="component" value="Unassembled WGS sequence"/>
</dbReference>
<evidence type="ECO:0000256" key="6">
    <source>
        <dbReference type="ARBA" id="ARBA00022989"/>
    </source>
</evidence>
<dbReference type="AlphaFoldDB" id="A0A1G6HEJ1"/>
<evidence type="ECO:0000256" key="7">
    <source>
        <dbReference type="ARBA" id="ARBA00023136"/>
    </source>
</evidence>
<feature type="transmembrane region" description="Helical" evidence="8">
    <location>
        <begin position="15"/>
        <end position="33"/>
    </location>
</feature>
<dbReference type="CDD" id="cd06579">
    <property type="entry name" value="TM_PBP1_transp_AraH_like"/>
    <property type="match status" value="1"/>
</dbReference>
<keyword evidence="3" id="KW-1003">Cell membrane</keyword>
<name>A0A1G6HEJ1_9BURK</name>
<feature type="transmembrane region" description="Helical" evidence="8">
    <location>
        <begin position="134"/>
        <end position="152"/>
    </location>
</feature>
<dbReference type="PANTHER" id="PTHR32196">
    <property type="entry name" value="ABC TRANSPORTER PERMEASE PROTEIN YPHD-RELATED-RELATED"/>
    <property type="match status" value="1"/>
</dbReference>
<dbReference type="EMBL" id="FMYQ01000002">
    <property type="protein sequence ID" value="SDB91846.1"/>
    <property type="molecule type" value="Genomic_DNA"/>
</dbReference>
<dbReference type="GO" id="GO:0022857">
    <property type="term" value="F:transmembrane transporter activity"/>
    <property type="evidence" value="ECO:0007669"/>
    <property type="project" value="InterPro"/>
</dbReference>
<sequence>MKSALLARWFGDRQLNFLLAVNLIVVLVAVWVSRGQFVGIDNLQSMGAQLPEVALLALGIMLSMLSGNGGIDLSGVGLANLSGMIAALVVPRFVSGDDSPALYTALFCVIVVGMGLLGGLLNGFVIARLGLTPILCTLGTQLLFTGFAVALSNGASVHVDYVEPLADISNGTFFQVPISFLLFVAVVVLLGWLLRRTPFGLRLYLMGTNQRAAFYAGIPRARMLVVTYAMCGVLASLAGLVSVSHTLSAKWDYGNSYLLIAILIAVMGGVNPAGGYGRIICVFFAATVLQFLSSLFNLMGVSQFFGDCAWGFLLLLSLAFAGGERVRAIFGLAGPQPAAQSGGKGRASG</sequence>
<dbReference type="InterPro" id="IPR001851">
    <property type="entry name" value="ABC_transp_permease"/>
</dbReference>
<keyword evidence="6 8" id="KW-1133">Transmembrane helix</keyword>
<keyword evidence="4" id="KW-0997">Cell inner membrane</keyword>
<dbReference type="GO" id="GO:0005886">
    <property type="term" value="C:plasma membrane"/>
    <property type="evidence" value="ECO:0007669"/>
    <property type="project" value="UniProtKB-SubCell"/>
</dbReference>
<keyword evidence="7 8" id="KW-0472">Membrane</keyword>
<keyword evidence="5 8" id="KW-0812">Transmembrane</keyword>
<keyword evidence="10" id="KW-1185">Reference proteome</keyword>
<feature type="transmembrane region" description="Helical" evidence="8">
    <location>
        <begin position="53"/>
        <end position="71"/>
    </location>
</feature>
<evidence type="ECO:0000256" key="8">
    <source>
        <dbReference type="SAM" id="Phobius"/>
    </source>
</evidence>
<dbReference type="STRING" id="416944.SAMN05421548_102165"/>
<evidence type="ECO:0000256" key="3">
    <source>
        <dbReference type="ARBA" id="ARBA00022475"/>
    </source>
</evidence>
<protein>
    <submittedName>
        <fullName evidence="9">Simple sugar transport system permease protein</fullName>
    </submittedName>
</protein>
<evidence type="ECO:0000313" key="10">
    <source>
        <dbReference type="Proteomes" id="UP000198908"/>
    </source>
</evidence>
<evidence type="ECO:0000256" key="2">
    <source>
        <dbReference type="ARBA" id="ARBA00022448"/>
    </source>
</evidence>
<dbReference type="RefSeq" id="WP_091994615.1">
    <property type="nucleotide sequence ID" value="NZ_FMYQ01000002.1"/>
</dbReference>
<reference evidence="10" key="1">
    <citation type="submission" date="2016-09" db="EMBL/GenBank/DDBJ databases">
        <authorList>
            <person name="Varghese N."/>
            <person name="Submissions S."/>
        </authorList>
    </citation>
    <scope>NUCLEOTIDE SEQUENCE [LARGE SCALE GENOMIC DNA]</scope>
    <source>
        <strain evidence="10">TNe-862</strain>
    </source>
</reference>
<gene>
    <name evidence="9" type="ORF">SAMN05421548_102165</name>
</gene>
<accession>A0A1G6HEJ1</accession>
<feature type="transmembrane region" description="Helical" evidence="8">
    <location>
        <begin position="223"/>
        <end position="244"/>
    </location>
</feature>
<evidence type="ECO:0000313" key="9">
    <source>
        <dbReference type="EMBL" id="SDB91846.1"/>
    </source>
</evidence>
<feature type="transmembrane region" description="Helical" evidence="8">
    <location>
        <begin position="172"/>
        <end position="194"/>
    </location>
</feature>
<proteinExistence type="predicted"/>
<dbReference type="PANTHER" id="PTHR32196:SF21">
    <property type="entry name" value="ABC TRANSPORTER PERMEASE PROTEIN YPHD-RELATED"/>
    <property type="match status" value="1"/>
</dbReference>
<dbReference type="OrthoDB" id="7947581at2"/>
<comment type="subcellular location">
    <subcellularLocation>
        <location evidence="1">Cell membrane</location>
        <topology evidence="1">Multi-pass membrane protein</topology>
    </subcellularLocation>
</comment>
<dbReference type="Pfam" id="PF02653">
    <property type="entry name" value="BPD_transp_2"/>
    <property type="match status" value="1"/>
</dbReference>
<feature type="transmembrane region" description="Helical" evidence="8">
    <location>
        <begin position="101"/>
        <end position="127"/>
    </location>
</feature>
<feature type="transmembrane region" description="Helical" evidence="8">
    <location>
        <begin position="280"/>
        <end position="298"/>
    </location>
</feature>
<keyword evidence="9" id="KW-0762">Sugar transport</keyword>